<dbReference type="STRING" id="360412.LARV_01896"/>
<dbReference type="InterPro" id="IPR036102">
    <property type="entry name" value="OsmC/Ohrsf"/>
</dbReference>
<dbReference type="PANTHER" id="PTHR34352">
    <property type="entry name" value="PROTEIN YHFA"/>
    <property type="match status" value="1"/>
</dbReference>
<keyword evidence="2" id="KW-1185">Reference proteome</keyword>
<dbReference type="InterPro" id="IPR003718">
    <property type="entry name" value="OsmC/Ohr_fam"/>
</dbReference>
<dbReference type="Pfam" id="PF02566">
    <property type="entry name" value="OsmC"/>
    <property type="match status" value="1"/>
</dbReference>
<dbReference type="Proteomes" id="UP000055060">
    <property type="component" value="Unassembled WGS sequence"/>
</dbReference>
<proteinExistence type="predicted"/>
<evidence type="ECO:0000313" key="2">
    <source>
        <dbReference type="Proteomes" id="UP000055060"/>
    </source>
</evidence>
<accession>A0A0S7BGH3</accession>
<dbReference type="Gene3D" id="3.30.300.20">
    <property type="match status" value="1"/>
</dbReference>
<reference evidence="1" key="1">
    <citation type="submission" date="2015-07" db="EMBL/GenBank/DDBJ databases">
        <title>Draft Genome Sequences of Anaerolinea thermolimosa IMO-1, Bellilinea caldifistulae GOMI-1, Leptolinea tardivitalis YMTK-2, Levilinea saccharolytica KIBI-1,Longilinea arvoryzae KOME-1, Previously Described as Members of the Anaerolineaceae (Chloroflexi).</title>
        <authorList>
            <person name="Sekiguchi Y."/>
            <person name="Ohashi A."/>
            <person name="Matsuura N."/>
            <person name="Tourlousse M.D."/>
        </authorList>
    </citation>
    <scope>NUCLEOTIDE SEQUENCE [LARGE SCALE GENOMIC DNA]</scope>
    <source>
        <strain evidence="1">KOME-1</strain>
    </source>
</reference>
<dbReference type="RefSeq" id="WP_075073421.1">
    <property type="nucleotide sequence ID" value="NZ_DF967972.1"/>
</dbReference>
<gene>
    <name evidence="1" type="ORF">LARV_01896</name>
</gene>
<sequence length="142" mass="15171">MGGARVIWKSGLSFEGKADSGFSLPLDTSLASGGGTGFSPMELLLVGLAGCTGMDVISILKKKQQDVTGLEVAVHGERADSEPRVYTHITVEYIVTGRKIDPAAVERAIQLSETKYCSVEAMLDKTASIEHKITLQETLETN</sequence>
<evidence type="ECO:0000313" key="1">
    <source>
        <dbReference type="EMBL" id="GAP14132.1"/>
    </source>
</evidence>
<organism evidence="1">
    <name type="scientific">Longilinea arvoryzae</name>
    <dbReference type="NCBI Taxonomy" id="360412"/>
    <lineage>
        <taxon>Bacteria</taxon>
        <taxon>Bacillati</taxon>
        <taxon>Chloroflexota</taxon>
        <taxon>Anaerolineae</taxon>
        <taxon>Anaerolineales</taxon>
        <taxon>Anaerolineaceae</taxon>
        <taxon>Longilinea</taxon>
    </lineage>
</organism>
<dbReference type="InterPro" id="IPR015946">
    <property type="entry name" value="KH_dom-like_a/b"/>
</dbReference>
<name>A0A0S7BGH3_9CHLR</name>
<protein>
    <submittedName>
        <fullName evidence="1">Predicted redox protein, regulator of disulfide bond formation</fullName>
    </submittedName>
</protein>
<dbReference type="PANTHER" id="PTHR34352:SF1">
    <property type="entry name" value="PROTEIN YHFA"/>
    <property type="match status" value="1"/>
</dbReference>
<dbReference type="OrthoDB" id="9804010at2"/>
<dbReference type="SUPFAM" id="SSF82784">
    <property type="entry name" value="OsmC-like"/>
    <property type="match status" value="1"/>
</dbReference>
<dbReference type="EMBL" id="DF967972">
    <property type="protein sequence ID" value="GAP14132.1"/>
    <property type="molecule type" value="Genomic_DNA"/>
</dbReference>
<dbReference type="AlphaFoldDB" id="A0A0S7BGH3"/>